<protein>
    <submittedName>
        <fullName evidence="2">Uncharacterized protein</fullName>
    </submittedName>
</protein>
<feature type="compositionally biased region" description="Acidic residues" evidence="1">
    <location>
        <begin position="64"/>
        <end position="73"/>
    </location>
</feature>
<keyword evidence="3" id="KW-1185">Reference proteome</keyword>
<dbReference type="AlphaFoldDB" id="A0A3N4MH30"/>
<organism evidence="2 3">
    <name type="scientific">Chitinophaga barathri</name>
    <dbReference type="NCBI Taxonomy" id="1647451"/>
    <lineage>
        <taxon>Bacteria</taxon>
        <taxon>Pseudomonadati</taxon>
        <taxon>Bacteroidota</taxon>
        <taxon>Chitinophagia</taxon>
        <taxon>Chitinophagales</taxon>
        <taxon>Chitinophagaceae</taxon>
        <taxon>Chitinophaga</taxon>
    </lineage>
</organism>
<evidence type="ECO:0000313" key="3">
    <source>
        <dbReference type="Proteomes" id="UP000279089"/>
    </source>
</evidence>
<dbReference type="EMBL" id="RMBX01000001">
    <property type="protein sequence ID" value="RPD42898.1"/>
    <property type="molecule type" value="Genomic_DNA"/>
</dbReference>
<evidence type="ECO:0000256" key="1">
    <source>
        <dbReference type="SAM" id="MobiDB-lite"/>
    </source>
</evidence>
<name>A0A3N4MH30_9BACT</name>
<dbReference type="RefSeq" id="WP_120514172.1">
    <property type="nucleotide sequence ID" value="NZ_QXZY01000001.1"/>
</dbReference>
<feature type="compositionally biased region" description="Basic and acidic residues" evidence="1">
    <location>
        <begin position="84"/>
        <end position="111"/>
    </location>
</feature>
<feature type="compositionally biased region" description="Basic and acidic residues" evidence="1">
    <location>
        <begin position="1"/>
        <end position="18"/>
    </location>
</feature>
<dbReference type="OrthoDB" id="678582at2"/>
<evidence type="ECO:0000313" key="2">
    <source>
        <dbReference type="EMBL" id="RPD42898.1"/>
    </source>
</evidence>
<dbReference type="Proteomes" id="UP000279089">
    <property type="component" value="Unassembled WGS sequence"/>
</dbReference>
<feature type="region of interest" description="Disordered" evidence="1">
    <location>
        <begin position="1"/>
        <end position="158"/>
    </location>
</feature>
<reference evidence="3" key="1">
    <citation type="submission" date="2018-11" db="EMBL/GenBank/DDBJ databases">
        <title>Chitinophaga lutea sp.nov., isolate from arsenic contaminated soil.</title>
        <authorList>
            <person name="Zong Y."/>
        </authorList>
    </citation>
    <scope>NUCLEOTIDE SEQUENCE [LARGE SCALE GENOMIC DNA]</scope>
    <source>
        <strain evidence="3">YLT18</strain>
    </source>
</reference>
<proteinExistence type="predicted"/>
<comment type="caution">
    <text evidence="2">The sequence shown here is derived from an EMBL/GenBank/DDBJ whole genome shotgun (WGS) entry which is preliminary data.</text>
</comment>
<sequence length="158" mass="17689">MAKGNDLTDNKRDEDRMKGTPASMDLPQMHDIPGQENVKPAPLGELADTTASSDDEEGKGLLDNLEETTDENEQLLQGDDNVTDEERRILEDAATRDPAYEEEERMHKAEVDMTDEDGDPLNEGEELDVPGSEDDDEMEDIGDEDEENNEYSIDKNDD</sequence>
<accession>A0A3N4MH30</accession>
<gene>
    <name evidence="2" type="ORF">EG028_00960</name>
</gene>
<feature type="compositionally biased region" description="Acidic residues" evidence="1">
    <location>
        <begin position="112"/>
        <end position="149"/>
    </location>
</feature>